<evidence type="ECO:0000256" key="6">
    <source>
        <dbReference type="ARBA" id="ARBA00023136"/>
    </source>
</evidence>
<dbReference type="GeneID" id="18821699"/>
<feature type="region of interest" description="Disordered" evidence="7">
    <location>
        <begin position="1"/>
        <end position="23"/>
    </location>
</feature>
<feature type="transmembrane region" description="Helical" evidence="8">
    <location>
        <begin position="50"/>
        <end position="69"/>
    </location>
</feature>
<evidence type="ECO:0000313" key="10">
    <source>
        <dbReference type="EMBL" id="EGO27031.1"/>
    </source>
</evidence>
<dbReference type="AlphaFoldDB" id="F8NS63"/>
<feature type="transmembrane region" description="Helical" evidence="8">
    <location>
        <begin position="469"/>
        <end position="492"/>
    </location>
</feature>
<dbReference type="Proteomes" id="UP000008064">
    <property type="component" value="Unassembled WGS sequence"/>
</dbReference>
<feature type="transmembrane region" description="Helical" evidence="8">
    <location>
        <begin position="173"/>
        <end position="196"/>
    </location>
</feature>
<dbReference type="PANTHER" id="PTHR43341:SF1">
    <property type="entry name" value="GENERAL AMINO-ACID PERMEASE GAP1"/>
    <property type="match status" value="1"/>
</dbReference>
<dbReference type="PIRSF" id="PIRSF006060">
    <property type="entry name" value="AA_transporter"/>
    <property type="match status" value="1"/>
</dbReference>
<gene>
    <name evidence="10" type="ORF">SERLADRAFT_491577</name>
</gene>
<dbReference type="Gene3D" id="1.20.1740.10">
    <property type="entry name" value="Amino acid/polyamine transporter I"/>
    <property type="match status" value="1"/>
</dbReference>
<evidence type="ECO:0000256" key="3">
    <source>
        <dbReference type="ARBA" id="ARBA00022692"/>
    </source>
</evidence>
<dbReference type="GO" id="GO:0015171">
    <property type="term" value="F:amino acid transmembrane transporter activity"/>
    <property type="evidence" value="ECO:0007669"/>
    <property type="project" value="TreeGrafter"/>
</dbReference>
<evidence type="ECO:0000256" key="1">
    <source>
        <dbReference type="ARBA" id="ARBA00004141"/>
    </source>
</evidence>
<accession>F8NS63</accession>
<keyword evidence="6 8" id="KW-0472">Membrane</keyword>
<evidence type="ECO:0000256" key="2">
    <source>
        <dbReference type="ARBA" id="ARBA00022448"/>
    </source>
</evidence>
<dbReference type="EMBL" id="GL945432">
    <property type="protein sequence ID" value="EGO27031.1"/>
    <property type="molecule type" value="Genomic_DNA"/>
</dbReference>
<keyword evidence="5 8" id="KW-1133">Transmembrane helix</keyword>
<proteinExistence type="predicted"/>
<name>F8NS63_SERL9</name>
<dbReference type="InterPro" id="IPR004841">
    <property type="entry name" value="AA-permease/SLC12A_dom"/>
</dbReference>
<feature type="domain" description="Amino acid permease/ SLC12A" evidence="9">
    <location>
        <begin position="47"/>
        <end position="524"/>
    </location>
</feature>
<comment type="subcellular location">
    <subcellularLocation>
        <location evidence="1">Membrane</location>
        <topology evidence="1">Multi-pass membrane protein</topology>
    </subcellularLocation>
</comment>
<reference evidence="10" key="1">
    <citation type="submission" date="2011-04" db="EMBL/GenBank/DDBJ databases">
        <title>Evolution of plant cell wall degrading machinery underlies the functional diversity of forest fungi.</title>
        <authorList>
            <consortium name="US DOE Joint Genome Institute (JGI-PGF)"/>
            <person name="Eastwood D.C."/>
            <person name="Floudas D."/>
            <person name="Binder M."/>
            <person name="Majcherczyk A."/>
            <person name="Schneider P."/>
            <person name="Aerts A."/>
            <person name="Asiegbu F.O."/>
            <person name="Baker S.E."/>
            <person name="Barry K."/>
            <person name="Bendiksby M."/>
            <person name="Blumentritt M."/>
            <person name="Coutinho P.M."/>
            <person name="Cullen D."/>
            <person name="Cullen D."/>
            <person name="Gathman A."/>
            <person name="Goodell B."/>
            <person name="Henrissat B."/>
            <person name="Ihrmark K."/>
            <person name="Kauserud H."/>
            <person name="Kohler A."/>
            <person name="LaButti K."/>
            <person name="Lapidus A."/>
            <person name="Lavin J.L."/>
            <person name="Lee Y.-H."/>
            <person name="Lindquist E."/>
            <person name="Lilly W."/>
            <person name="Lucas S."/>
            <person name="Morin E."/>
            <person name="Murat C."/>
            <person name="Oguiza J.A."/>
            <person name="Park J."/>
            <person name="Pisabarro A.G."/>
            <person name="Riley R."/>
            <person name="Rosling A."/>
            <person name="Salamov A."/>
            <person name="Schmidt O."/>
            <person name="Schmutz J."/>
            <person name="Skrede I."/>
            <person name="Stenlid J."/>
            <person name="Wiebenga A."/>
            <person name="Xie X."/>
            <person name="Kues U."/>
            <person name="Hibbett D.S."/>
            <person name="Hoffmeister D."/>
            <person name="Hogberg N."/>
            <person name="Martin F."/>
            <person name="Grigoriev I.V."/>
            <person name="Watkinson S.C."/>
        </authorList>
    </citation>
    <scope>NUCLEOTIDE SEQUENCE</scope>
    <source>
        <strain evidence="10">S7.9</strain>
    </source>
</reference>
<evidence type="ECO:0000259" key="9">
    <source>
        <dbReference type="Pfam" id="PF00324"/>
    </source>
</evidence>
<keyword evidence="2" id="KW-0813">Transport</keyword>
<organism>
    <name type="scientific">Serpula lacrymans var. lacrymans (strain S7.9)</name>
    <name type="common">Dry rot fungus</name>
    <dbReference type="NCBI Taxonomy" id="578457"/>
    <lineage>
        <taxon>Eukaryota</taxon>
        <taxon>Fungi</taxon>
        <taxon>Dikarya</taxon>
        <taxon>Basidiomycota</taxon>
        <taxon>Agaricomycotina</taxon>
        <taxon>Agaricomycetes</taxon>
        <taxon>Agaricomycetidae</taxon>
        <taxon>Boletales</taxon>
        <taxon>Coniophorineae</taxon>
        <taxon>Serpulaceae</taxon>
        <taxon>Serpula</taxon>
    </lineage>
</organism>
<dbReference type="InterPro" id="IPR050524">
    <property type="entry name" value="APC_YAT"/>
</dbReference>
<evidence type="ECO:0000256" key="5">
    <source>
        <dbReference type="ARBA" id="ARBA00022989"/>
    </source>
</evidence>
<feature type="transmembrane region" description="Helical" evidence="8">
    <location>
        <begin position="255"/>
        <end position="276"/>
    </location>
</feature>
<feature type="transmembrane region" description="Helical" evidence="8">
    <location>
        <begin position="145"/>
        <end position="167"/>
    </location>
</feature>
<keyword evidence="4" id="KW-0029">Amino-acid transport</keyword>
<dbReference type="GO" id="GO:0016020">
    <property type="term" value="C:membrane"/>
    <property type="evidence" value="ECO:0007669"/>
    <property type="project" value="UniProtKB-SubCell"/>
</dbReference>
<protein>
    <submittedName>
        <fullName evidence="10">General amino acid permease</fullName>
    </submittedName>
</protein>
<dbReference type="RefSeq" id="XP_007317204.1">
    <property type="nucleotide sequence ID" value="XM_007317142.1"/>
</dbReference>
<evidence type="ECO:0000256" key="7">
    <source>
        <dbReference type="SAM" id="MobiDB-lite"/>
    </source>
</evidence>
<dbReference type="FunFam" id="1.20.1740.10:FF:000001">
    <property type="entry name" value="Amino acid permease"/>
    <property type="match status" value="1"/>
</dbReference>
<feature type="transmembrane region" description="Helical" evidence="8">
    <location>
        <begin position="498"/>
        <end position="518"/>
    </location>
</feature>
<feature type="transmembrane region" description="Helical" evidence="8">
    <location>
        <begin position="349"/>
        <end position="374"/>
    </location>
</feature>
<dbReference type="KEGG" id="sla:SERLADRAFT_491577"/>
<feature type="transmembrane region" description="Helical" evidence="8">
    <location>
        <begin position="394"/>
        <end position="415"/>
    </location>
</feature>
<keyword evidence="3 8" id="KW-0812">Transmembrane</keyword>
<evidence type="ECO:0000256" key="4">
    <source>
        <dbReference type="ARBA" id="ARBA00022970"/>
    </source>
</evidence>
<sequence>MSSSSHKTPANDIVSEPASDAAPLRQGPAFEYQRDLDKVQRKLGRQHIQMLALAGTIGTGLFLGLGQILALCGPLGALLVYLHVASVVYATLTSVGELTAYAPVSGTLIHYAARWFDPALGFAAEHAPNFIDVLFQLGWGSEQNYFYYAGIAVPVEVTALSVLVAFWDKDPNHTAIYIAVTIILLIIINLFGVRFFGNSEIVFATLKIMLIIGLIIGGLVVTLGGGPNHERHGFQYWRNPGPMVSYLEPGGRGRFVGMLVALVPAAFSMSGVELIAISAAETQNPRKNIVRAMRTVLFRILFFYITAVVIVGMLVPSNDPLLFQKASNAGQSPFVLAFTRAGIKALPSIINAVLLTSAFSAGNTLIFASSRILYGLAVQRQAPQIFTRCTSSGVPYVAVITAGTFSVLAFLNVAGNSGTVFNWFVDLATVGGLFGWGSINLTYLRYYYGLKLQGIVPEGIYRSSLQPFAAMWGLFWVIFYILVSGISVFWAFDASTFVASYINIPIFFCLYFGFKIYYKTKIRTLRDLDFVTDIPKLEDTEDDVLPTKQTLMTEIRQVV</sequence>
<dbReference type="PANTHER" id="PTHR43341">
    <property type="entry name" value="AMINO ACID PERMEASE"/>
    <property type="match status" value="1"/>
</dbReference>
<evidence type="ECO:0000256" key="8">
    <source>
        <dbReference type="SAM" id="Phobius"/>
    </source>
</evidence>
<dbReference type="Pfam" id="PF00324">
    <property type="entry name" value="AA_permease"/>
    <property type="match status" value="1"/>
</dbReference>
<feature type="transmembrane region" description="Helical" evidence="8">
    <location>
        <begin position="296"/>
        <end position="315"/>
    </location>
</feature>
<dbReference type="OrthoDB" id="10062876at2759"/>
<feature type="transmembrane region" description="Helical" evidence="8">
    <location>
        <begin position="427"/>
        <end position="448"/>
    </location>
</feature>
<dbReference type="HOGENOM" id="CLU_007946_12_1_1"/>
<feature type="transmembrane region" description="Helical" evidence="8">
    <location>
        <begin position="208"/>
        <end position="226"/>
    </location>
</feature>